<dbReference type="Gene3D" id="1.10.357.10">
    <property type="entry name" value="Tetracycline Repressor, domain 2"/>
    <property type="match status" value="1"/>
</dbReference>
<accession>A0ABV1JXV9</accession>
<dbReference type="PRINTS" id="PR00455">
    <property type="entry name" value="HTHTETR"/>
</dbReference>
<protein>
    <submittedName>
        <fullName evidence="7">TetR/AcrR family transcriptional regulator</fullName>
    </submittedName>
</protein>
<evidence type="ECO:0000256" key="3">
    <source>
        <dbReference type="ARBA" id="ARBA00023163"/>
    </source>
</evidence>
<keyword evidence="3" id="KW-0804">Transcription</keyword>
<dbReference type="RefSeq" id="WP_345653340.1">
    <property type="nucleotide sequence ID" value="NZ_BAABLY010000087.1"/>
</dbReference>
<evidence type="ECO:0000313" key="7">
    <source>
        <dbReference type="EMBL" id="MEQ3540804.1"/>
    </source>
</evidence>
<dbReference type="EMBL" id="JBEDNP010000011">
    <property type="protein sequence ID" value="MEQ3540804.1"/>
    <property type="molecule type" value="Genomic_DNA"/>
</dbReference>
<dbReference type="InterPro" id="IPR049484">
    <property type="entry name" value="Rv0078-like_C"/>
</dbReference>
<reference evidence="7 8" key="1">
    <citation type="submission" date="2024-03" db="EMBL/GenBank/DDBJ databases">
        <title>Draft genome sequence of Pseudonocardia tropica JCM 19149.</title>
        <authorList>
            <person name="Butdee W."/>
            <person name="Duangmal K."/>
        </authorList>
    </citation>
    <scope>NUCLEOTIDE SEQUENCE [LARGE SCALE GENOMIC DNA]</scope>
    <source>
        <strain evidence="7 8">JCM 19149</strain>
    </source>
</reference>
<feature type="compositionally biased region" description="Basic and acidic residues" evidence="5">
    <location>
        <begin position="175"/>
        <end position="222"/>
    </location>
</feature>
<dbReference type="PANTHER" id="PTHR30055">
    <property type="entry name" value="HTH-TYPE TRANSCRIPTIONAL REGULATOR RUTR"/>
    <property type="match status" value="1"/>
</dbReference>
<evidence type="ECO:0000256" key="4">
    <source>
        <dbReference type="PROSITE-ProRule" id="PRU00335"/>
    </source>
</evidence>
<proteinExistence type="predicted"/>
<evidence type="ECO:0000256" key="5">
    <source>
        <dbReference type="SAM" id="MobiDB-lite"/>
    </source>
</evidence>
<keyword evidence="2 4" id="KW-0238">DNA-binding</keyword>
<dbReference type="InterPro" id="IPR009057">
    <property type="entry name" value="Homeodomain-like_sf"/>
</dbReference>
<dbReference type="InterPro" id="IPR050109">
    <property type="entry name" value="HTH-type_TetR-like_transc_reg"/>
</dbReference>
<feature type="domain" description="HTH tetR-type" evidence="6">
    <location>
        <begin position="9"/>
        <end position="69"/>
    </location>
</feature>
<gene>
    <name evidence="7" type="ORF">WHI96_18510</name>
</gene>
<keyword evidence="1" id="KW-0805">Transcription regulation</keyword>
<organism evidence="7 8">
    <name type="scientific">Pseudonocardia tropica</name>
    <dbReference type="NCBI Taxonomy" id="681289"/>
    <lineage>
        <taxon>Bacteria</taxon>
        <taxon>Bacillati</taxon>
        <taxon>Actinomycetota</taxon>
        <taxon>Actinomycetes</taxon>
        <taxon>Pseudonocardiales</taxon>
        <taxon>Pseudonocardiaceae</taxon>
        <taxon>Pseudonocardia</taxon>
    </lineage>
</organism>
<dbReference type="Pfam" id="PF00440">
    <property type="entry name" value="TetR_N"/>
    <property type="match status" value="1"/>
</dbReference>
<evidence type="ECO:0000313" key="8">
    <source>
        <dbReference type="Proteomes" id="UP001464923"/>
    </source>
</evidence>
<comment type="caution">
    <text evidence="7">The sequence shown here is derived from an EMBL/GenBank/DDBJ whole genome shotgun (WGS) entry which is preliminary data.</text>
</comment>
<feature type="DNA-binding region" description="H-T-H motif" evidence="4">
    <location>
        <begin position="32"/>
        <end position="51"/>
    </location>
</feature>
<dbReference type="PROSITE" id="PS50977">
    <property type="entry name" value="HTH_TETR_2"/>
    <property type="match status" value="1"/>
</dbReference>
<evidence type="ECO:0000256" key="1">
    <source>
        <dbReference type="ARBA" id="ARBA00023015"/>
    </source>
</evidence>
<sequence>MGVRSEQRARTRQALLDEAERLFARDGYGAVGLPAVVAGAGVTKGALYHQFDGKTALFAAVLERVAGRVADRVVAAADAVPDPWGRLVAGCRAFLDASTEPSAARIMLVDGPAVLGWARWRELDAASSGRHLVEALTDLVERGELAAQPVEPLARLLSGAMNELAMWLAEPGTARGERPGAGADRERPGVTGRDRCGATDRRTGTTTGRRDDDRTAERDDDRAAARAALDRVLDGLRVRP</sequence>
<feature type="region of interest" description="Disordered" evidence="5">
    <location>
        <begin position="172"/>
        <end position="222"/>
    </location>
</feature>
<evidence type="ECO:0000256" key="2">
    <source>
        <dbReference type="ARBA" id="ARBA00023125"/>
    </source>
</evidence>
<keyword evidence="8" id="KW-1185">Reference proteome</keyword>
<evidence type="ECO:0000259" key="6">
    <source>
        <dbReference type="PROSITE" id="PS50977"/>
    </source>
</evidence>
<dbReference type="InterPro" id="IPR001647">
    <property type="entry name" value="HTH_TetR"/>
</dbReference>
<dbReference type="Proteomes" id="UP001464923">
    <property type="component" value="Unassembled WGS sequence"/>
</dbReference>
<dbReference type="SUPFAM" id="SSF46689">
    <property type="entry name" value="Homeodomain-like"/>
    <property type="match status" value="1"/>
</dbReference>
<dbReference type="PANTHER" id="PTHR30055:SF234">
    <property type="entry name" value="HTH-TYPE TRANSCRIPTIONAL REGULATOR BETI"/>
    <property type="match status" value="1"/>
</dbReference>
<dbReference type="Pfam" id="PF21351">
    <property type="entry name" value="TetR_C_41"/>
    <property type="match status" value="1"/>
</dbReference>
<name>A0ABV1JXV9_9PSEU</name>